<dbReference type="Proteomes" id="UP000193144">
    <property type="component" value="Unassembled WGS sequence"/>
</dbReference>
<dbReference type="NCBIfam" id="NF041278">
    <property type="entry name" value="CmcJ_NvfI_EfuI"/>
    <property type="match status" value="1"/>
</dbReference>
<comment type="similarity">
    <text evidence="2">Belongs to the asaB hydroxylase/desaturase family.</text>
</comment>
<dbReference type="PANTHER" id="PTHR34598:SF3">
    <property type="entry name" value="OXIDOREDUCTASE AN1597"/>
    <property type="match status" value="1"/>
</dbReference>
<evidence type="ECO:0008006" key="5">
    <source>
        <dbReference type="Google" id="ProtNLM"/>
    </source>
</evidence>
<sequence length="295" mass="32980">MAAVASPHPLIHANLNYFLELNEGGTDVIYPGTATDKLRPLKAVSMPISDIRDCEEEFLLDVHGFAFVPHKSAEQKYDDREQITRVVYEEAAKLLRDVTGASRVIPFSHLVRNNLVETATEVAKKADPKEIIPIMTPSLLVHVDQSYEGARQVLDANIPKEAERLSQTRWGIINIWRPIALIQRDPLGVCDARSCSESDLRNVFAQLPSQGAGSKVSRGAGFKVFNVAHNPAHNWYYASRMTPEETLMIKCFDSKTDGRARRTPHSAFQTEADVGGPRQSIEVRCLVFWEDQAVE</sequence>
<keyword evidence="4" id="KW-1185">Reference proteome</keyword>
<proteinExistence type="inferred from homology"/>
<dbReference type="GO" id="GO:0016491">
    <property type="term" value="F:oxidoreductase activity"/>
    <property type="evidence" value="ECO:0007669"/>
    <property type="project" value="UniProtKB-KW"/>
</dbReference>
<name>A0A1Y1YYH8_9PLEO</name>
<evidence type="ECO:0000313" key="4">
    <source>
        <dbReference type="Proteomes" id="UP000193144"/>
    </source>
</evidence>
<organism evidence="3 4">
    <name type="scientific">Clohesyomyces aquaticus</name>
    <dbReference type="NCBI Taxonomy" id="1231657"/>
    <lineage>
        <taxon>Eukaryota</taxon>
        <taxon>Fungi</taxon>
        <taxon>Dikarya</taxon>
        <taxon>Ascomycota</taxon>
        <taxon>Pezizomycotina</taxon>
        <taxon>Dothideomycetes</taxon>
        <taxon>Pleosporomycetidae</taxon>
        <taxon>Pleosporales</taxon>
        <taxon>Lindgomycetaceae</taxon>
        <taxon>Clohesyomyces</taxon>
    </lineage>
</organism>
<reference evidence="3 4" key="1">
    <citation type="submission" date="2016-07" db="EMBL/GenBank/DDBJ databases">
        <title>Pervasive Adenine N6-methylation of Active Genes in Fungi.</title>
        <authorList>
            <consortium name="DOE Joint Genome Institute"/>
            <person name="Mondo S.J."/>
            <person name="Dannebaum R.O."/>
            <person name="Kuo R.C."/>
            <person name="Labutti K."/>
            <person name="Haridas S."/>
            <person name="Kuo A."/>
            <person name="Salamov A."/>
            <person name="Ahrendt S.R."/>
            <person name="Lipzen A."/>
            <person name="Sullivan W."/>
            <person name="Andreopoulos W.B."/>
            <person name="Clum A."/>
            <person name="Lindquist E."/>
            <person name="Daum C."/>
            <person name="Ramamoorthy G.K."/>
            <person name="Gryganskyi A."/>
            <person name="Culley D."/>
            <person name="Magnuson J.K."/>
            <person name="James T.Y."/>
            <person name="O'Malley M.A."/>
            <person name="Stajich J.E."/>
            <person name="Spatafora J.W."/>
            <person name="Visel A."/>
            <person name="Grigoriev I.V."/>
        </authorList>
    </citation>
    <scope>NUCLEOTIDE SEQUENCE [LARGE SCALE GENOMIC DNA]</scope>
    <source>
        <strain evidence="3 4">CBS 115471</strain>
    </source>
</reference>
<evidence type="ECO:0000256" key="1">
    <source>
        <dbReference type="ARBA" id="ARBA00023002"/>
    </source>
</evidence>
<dbReference type="AlphaFoldDB" id="A0A1Y1YYH8"/>
<keyword evidence="1" id="KW-0560">Oxidoreductase</keyword>
<gene>
    <name evidence="3" type="ORF">BCR34DRAFT_605486</name>
</gene>
<dbReference type="InterPro" id="IPR044053">
    <property type="entry name" value="AsaB-like"/>
</dbReference>
<dbReference type="OrthoDB" id="412788at2759"/>
<dbReference type="PANTHER" id="PTHR34598">
    <property type="entry name" value="BLL6449 PROTEIN"/>
    <property type="match status" value="1"/>
</dbReference>
<evidence type="ECO:0000256" key="2">
    <source>
        <dbReference type="ARBA" id="ARBA00023604"/>
    </source>
</evidence>
<evidence type="ECO:0000313" key="3">
    <source>
        <dbReference type="EMBL" id="ORY02757.1"/>
    </source>
</evidence>
<dbReference type="EMBL" id="MCFA01000154">
    <property type="protein sequence ID" value="ORY02757.1"/>
    <property type="molecule type" value="Genomic_DNA"/>
</dbReference>
<comment type="caution">
    <text evidence="3">The sequence shown here is derived from an EMBL/GenBank/DDBJ whole genome shotgun (WGS) entry which is preliminary data.</text>
</comment>
<accession>A0A1Y1YYH8</accession>
<dbReference type="STRING" id="1231657.A0A1Y1YYH8"/>
<protein>
    <recommendedName>
        <fullName evidence="5">GA4 desaturase family protein</fullName>
    </recommendedName>
</protein>